<dbReference type="InterPro" id="IPR021320">
    <property type="entry name" value="DUF2905"/>
</dbReference>
<keyword evidence="1" id="KW-0472">Membrane</keyword>
<feature type="transmembrane region" description="Helical" evidence="1">
    <location>
        <begin position="7"/>
        <end position="29"/>
    </location>
</feature>
<sequence>MSGTGRLLMAAGAVLLAAGALLYVLGTIFPMLGKLPGDIAVTKKNVTVFFPLTTMIIVSVVLTLILNLIARWIK</sequence>
<dbReference type="Pfam" id="PF11146">
    <property type="entry name" value="DUF2905"/>
    <property type="match status" value="1"/>
</dbReference>
<dbReference type="AlphaFoldDB" id="A0A4R8M146"/>
<dbReference type="Proteomes" id="UP000295066">
    <property type="component" value="Unassembled WGS sequence"/>
</dbReference>
<keyword evidence="1" id="KW-1133">Transmembrane helix</keyword>
<dbReference type="PANTHER" id="PTHR36443:SF1">
    <property type="entry name" value="BSR5223 PROTEIN"/>
    <property type="match status" value="1"/>
</dbReference>
<gene>
    <name evidence="2" type="ORF">C8D99_12420</name>
</gene>
<dbReference type="EMBL" id="SORI01000024">
    <property type="protein sequence ID" value="TDY55379.1"/>
    <property type="molecule type" value="Genomic_DNA"/>
</dbReference>
<dbReference type="PANTHER" id="PTHR36443">
    <property type="entry name" value="BSR5223 PROTEIN"/>
    <property type="match status" value="1"/>
</dbReference>
<protein>
    <recommendedName>
        <fullName evidence="4">DUF2905 family protein</fullName>
    </recommendedName>
</protein>
<keyword evidence="3" id="KW-1185">Reference proteome</keyword>
<evidence type="ECO:0000256" key="1">
    <source>
        <dbReference type="SAM" id="Phobius"/>
    </source>
</evidence>
<proteinExistence type="predicted"/>
<name>A0A4R8M146_9BACT</name>
<dbReference type="RefSeq" id="WP_133958974.1">
    <property type="nucleotide sequence ID" value="NZ_SORI01000024.1"/>
</dbReference>
<accession>A0A4R8M146</accession>
<feature type="transmembrane region" description="Helical" evidence="1">
    <location>
        <begin position="49"/>
        <end position="70"/>
    </location>
</feature>
<reference evidence="2 3" key="1">
    <citation type="submission" date="2019-03" db="EMBL/GenBank/DDBJ databases">
        <title>Genomic Encyclopedia of Type Strains, Phase IV (KMG-IV): sequencing the most valuable type-strain genomes for metagenomic binning, comparative biology and taxonomic classification.</title>
        <authorList>
            <person name="Goeker M."/>
        </authorList>
    </citation>
    <scope>NUCLEOTIDE SEQUENCE [LARGE SCALE GENOMIC DNA]</scope>
    <source>
        <strain evidence="2 3">DSM 25964</strain>
    </source>
</reference>
<dbReference type="OrthoDB" id="5774at2"/>
<organism evidence="2 3">
    <name type="scientific">Aminivibrio pyruvatiphilus</name>
    <dbReference type="NCBI Taxonomy" id="1005740"/>
    <lineage>
        <taxon>Bacteria</taxon>
        <taxon>Thermotogati</taxon>
        <taxon>Synergistota</taxon>
        <taxon>Synergistia</taxon>
        <taxon>Synergistales</taxon>
        <taxon>Aminobacteriaceae</taxon>
        <taxon>Aminivibrio</taxon>
    </lineage>
</organism>
<evidence type="ECO:0000313" key="3">
    <source>
        <dbReference type="Proteomes" id="UP000295066"/>
    </source>
</evidence>
<comment type="caution">
    <text evidence="2">The sequence shown here is derived from an EMBL/GenBank/DDBJ whole genome shotgun (WGS) entry which is preliminary data.</text>
</comment>
<evidence type="ECO:0000313" key="2">
    <source>
        <dbReference type="EMBL" id="TDY55379.1"/>
    </source>
</evidence>
<keyword evidence="1" id="KW-0812">Transmembrane</keyword>
<evidence type="ECO:0008006" key="4">
    <source>
        <dbReference type="Google" id="ProtNLM"/>
    </source>
</evidence>